<dbReference type="EMBL" id="JBHSFV010000010">
    <property type="protein sequence ID" value="MFC4635472.1"/>
    <property type="molecule type" value="Genomic_DNA"/>
</dbReference>
<dbReference type="InterPro" id="IPR001075">
    <property type="entry name" value="NIF_FeS_clus_asmbl_NifU_C"/>
</dbReference>
<comment type="caution">
    <text evidence="3">The sequence shown here is derived from an EMBL/GenBank/DDBJ whole genome shotgun (WGS) entry which is preliminary data.</text>
</comment>
<evidence type="ECO:0000313" key="3">
    <source>
        <dbReference type="EMBL" id="MFC4635472.1"/>
    </source>
</evidence>
<dbReference type="RefSeq" id="WP_379980717.1">
    <property type="nucleotide sequence ID" value="NZ_JBHSFV010000010.1"/>
</dbReference>
<dbReference type="SUPFAM" id="SSF117916">
    <property type="entry name" value="Fe-S cluster assembly (FSCA) domain-like"/>
    <property type="match status" value="1"/>
</dbReference>
<accession>A0ABV9I028</accession>
<organism evidence="3 4">
    <name type="scientific">Dokdonia ponticola</name>
    <dbReference type="NCBI Taxonomy" id="2041041"/>
    <lineage>
        <taxon>Bacteria</taxon>
        <taxon>Pseudomonadati</taxon>
        <taxon>Bacteroidota</taxon>
        <taxon>Flavobacteriia</taxon>
        <taxon>Flavobacteriales</taxon>
        <taxon>Flavobacteriaceae</taxon>
        <taxon>Dokdonia</taxon>
    </lineage>
</organism>
<dbReference type="Proteomes" id="UP001596043">
    <property type="component" value="Unassembled WGS sequence"/>
</dbReference>
<protein>
    <submittedName>
        <fullName evidence="3">NifU family protein</fullName>
    </submittedName>
</protein>
<proteinExistence type="inferred from homology"/>
<evidence type="ECO:0000256" key="1">
    <source>
        <dbReference type="ARBA" id="ARBA00006420"/>
    </source>
</evidence>
<reference evidence="4" key="1">
    <citation type="journal article" date="2019" name="Int. J. Syst. Evol. Microbiol.">
        <title>The Global Catalogue of Microorganisms (GCM) 10K type strain sequencing project: providing services to taxonomists for standard genome sequencing and annotation.</title>
        <authorList>
            <consortium name="The Broad Institute Genomics Platform"/>
            <consortium name="The Broad Institute Genome Sequencing Center for Infectious Disease"/>
            <person name="Wu L."/>
            <person name="Ma J."/>
        </authorList>
    </citation>
    <scope>NUCLEOTIDE SEQUENCE [LARGE SCALE GENOMIC DNA]</scope>
    <source>
        <strain evidence="4">YJ-61-S</strain>
    </source>
</reference>
<gene>
    <name evidence="3" type="ORF">ACFO3O_16300</name>
</gene>
<dbReference type="Gene3D" id="3.30.300.130">
    <property type="entry name" value="Fe-S cluster assembly (FSCA)"/>
    <property type="match status" value="1"/>
</dbReference>
<keyword evidence="4" id="KW-1185">Reference proteome</keyword>
<feature type="domain" description="NIF system FeS cluster assembly NifU C-terminal" evidence="2">
    <location>
        <begin position="10"/>
        <end position="76"/>
    </location>
</feature>
<evidence type="ECO:0000313" key="4">
    <source>
        <dbReference type="Proteomes" id="UP001596043"/>
    </source>
</evidence>
<dbReference type="Pfam" id="PF01106">
    <property type="entry name" value="NifU"/>
    <property type="match status" value="1"/>
</dbReference>
<sequence>MTDQELTQKVEDALEEIRPFLQSDGGDITLLGIEEGKTVRVQLQGACVGCSVNQMTLKSGVEMTIKKHAPQIESVINVVA</sequence>
<dbReference type="PANTHER" id="PTHR11178">
    <property type="entry name" value="IRON-SULFUR CLUSTER SCAFFOLD PROTEIN NFU-RELATED"/>
    <property type="match status" value="1"/>
</dbReference>
<comment type="similarity">
    <text evidence="1">Belongs to the NifU family.</text>
</comment>
<name>A0ABV9I028_9FLAO</name>
<evidence type="ECO:0000259" key="2">
    <source>
        <dbReference type="Pfam" id="PF01106"/>
    </source>
</evidence>
<dbReference type="InterPro" id="IPR034904">
    <property type="entry name" value="FSCA_dom_sf"/>
</dbReference>
<dbReference type="PANTHER" id="PTHR11178:SF1">
    <property type="entry name" value="NFU1 IRON-SULFUR CLUSTER SCAFFOLD HOMOLOG, MITOCHONDRIAL"/>
    <property type="match status" value="1"/>
</dbReference>